<evidence type="ECO:0000313" key="2">
    <source>
        <dbReference type="Proteomes" id="UP000324222"/>
    </source>
</evidence>
<gene>
    <name evidence="1" type="ORF">E2C01_005457</name>
</gene>
<dbReference type="AlphaFoldDB" id="A0A5B7CV72"/>
<organism evidence="1 2">
    <name type="scientific">Portunus trituberculatus</name>
    <name type="common">Swimming crab</name>
    <name type="synonym">Neptunus trituberculatus</name>
    <dbReference type="NCBI Taxonomy" id="210409"/>
    <lineage>
        <taxon>Eukaryota</taxon>
        <taxon>Metazoa</taxon>
        <taxon>Ecdysozoa</taxon>
        <taxon>Arthropoda</taxon>
        <taxon>Crustacea</taxon>
        <taxon>Multicrustacea</taxon>
        <taxon>Malacostraca</taxon>
        <taxon>Eumalacostraca</taxon>
        <taxon>Eucarida</taxon>
        <taxon>Decapoda</taxon>
        <taxon>Pleocyemata</taxon>
        <taxon>Brachyura</taxon>
        <taxon>Eubrachyura</taxon>
        <taxon>Portunoidea</taxon>
        <taxon>Portunidae</taxon>
        <taxon>Portuninae</taxon>
        <taxon>Portunus</taxon>
    </lineage>
</organism>
<dbReference type="EMBL" id="VSRR010000234">
    <property type="protein sequence ID" value="MPC12751.1"/>
    <property type="molecule type" value="Genomic_DNA"/>
</dbReference>
<reference evidence="1 2" key="1">
    <citation type="submission" date="2019-05" db="EMBL/GenBank/DDBJ databases">
        <title>Another draft genome of Portunus trituberculatus and its Hox gene families provides insights of decapod evolution.</title>
        <authorList>
            <person name="Jeong J.-H."/>
            <person name="Song I."/>
            <person name="Kim S."/>
            <person name="Choi T."/>
            <person name="Kim D."/>
            <person name="Ryu S."/>
            <person name="Kim W."/>
        </authorList>
    </citation>
    <scope>NUCLEOTIDE SEQUENCE [LARGE SCALE GENOMIC DNA]</scope>
    <source>
        <tissue evidence="1">Muscle</tissue>
    </source>
</reference>
<proteinExistence type="predicted"/>
<name>A0A5B7CV72_PORTR</name>
<sequence>MTLKELCSCLPLLFEKTLKKWYASLIYNRLLTMTKEEPTPHKSRKLSGLQVRVAIAGQPTAERCPGAQCGAKDVLWHQNTVSLHYRLLQPQHHSHVPAS</sequence>
<accession>A0A5B7CV72</accession>
<keyword evidence="2" id="KW-1185">Reference proteome</keyword>
<comment type="caution">
    <text evidence="1">The sequence shown here is derived from an EMBL/GenBank/DDBJ whole genome shotgun (WGS) entry which is preliminary data.</text>
</comment>
<dbReference type="Proteomes" id="UP000324222">
    <property type="component" value="Unassembled WGS sequence"/>
</dbReference>
<evidence type="ECO:0000313" key="1">
    <source>
        <dbReference type="EMBL" id="MPC12751.1"/>
    </source>
</evidence>
<protein>
    <submittedName>
        <fullName evidence="1">Uncharacterized protein</fullName>
    </submittedName>
</protein>